<dbReference type="SMART" id="SM00064">
    <property type="entry name" value="FYVE"/>
    <property type="match status" value="1"/>
</dbReference>
<dbReference type="InterPro" id="IPR013083">
    <property type="entry name" value="Znf_RING/FYVE/PHD"/>
</dbReference>
<dbReference type="STRING" id="1314674.A0A0D7B2W5"/>
<organism evidence="7 8">
    <name type="scientific">Cylindrobasidium torrendii FP15055 ss-10</name>
    <dbReference type="NCBI Taxonomy" id="1314674"/>
    <lineage>
        <taxon>Eukaryota</taxon>
        <taxon>Fungi</taxon>
        <taxon>Dikarya</taxon>
        <taxon>Basidiomycota</taxon>
        <taxon>Agaricomycotina</taxon>
        <taxon>Agaricomycetes</taxon>
        <taxon>Agaricomycetidae</taxon>
        <taxon>Agaricales</taxon>
        <taxon>Marasmiineae</taxon>
        <taxon>Physalacriaceae</taxon>
        <taxon>Cylindrobasidium</taxon>
    </lineage>
</organism>
<evidence type="ECO:0000256" key="4">
    <source>
        <dbReference type="PROSITE-ProRule" id="PRU00091"/>
    </source>
</evidence>
<dbReference type="Pfam" id="PF01363">
    <property type="entry name" value="FYVE"/>
    <property type="match status" value="1"/>
</dbReference>
<sequence>MSFAQLEVATFTPSSISKARVNEHLAVLMPKSLWKPDSSAVTCDNFFCRLRFTLLERRHHCRKCGGVFCRSCTARTTPLLDTSSLDFVHPPPNAPINSYGALVCDARVCDDCFDQVHGSPSSSPPTPELVYGPSRASSPSPPSIMSTHSTSSSSSSSSSPSVQLHLNAEPSFGALDAYPLKRSSVLCKATGGGRWEPKPCQEALTRIDDLLRRKEAKQRKRKDNPVICDGSIQYRFPRDPEPEQTNRISCFSTF</sequence>
<keyword evidence="3" id="KW-0862">Zinc</keyword>
<evidence type="ECO:0000313" key="8">
    <source>
        <dbReference type="Proteomes" id="UP000054007"/>
    </source>
</evidence>
<feature type="region of interest" description="Disordered" evidence="5">
    <location>
        <begin position="118"/>
        <end position="163"/>
    </location>
</feature>
<feature type="compositionally biased region" description="Low complexity" evidence="5">
    <location>
        <begin position="133"/>
        <end position="161"/>
    </location>
</feature>
<evidence type="ECO:0000256" key="1">
    <source>
        <dbReference type="ARBA" id="ARBA00022723"/>
    </source>
</evidence>
<keyword evidence="8" id="KW-1185">Reference proteome</keyword>
<name>A0A0D7B2W5_9AGAR</name>
<dbReference type="AlphaFoldDB" id="A0A0D7B2W5"/>
<dbReference type="InterPro" id="IPR000306">
    <property type="entry name" value="Znf_FYVE"/>
</dbReference>
<dbReference type="SUPFAM" id="SSF57903">
    <property type="entry name" value="FYVE/PHD zinc finger"/>
    <property type="match status" value="1"/>
</dbReference>
<keyword evidence="2 4" id="KW-0863">Zinc-finger</keyword>
<dbReference type="PROSITE" id="PS50178">
    <property type="entry name" value="ZF_FYVE"/>
    <property type="match status" value="1"/>
</dbReference>
<feature type="domain" description="FYVE-type" evidence="6">
    <location>
        <begin position="48"/>
        <end position="117"/>
    </location>
</feature>
<dbReference type="OrthoDB" id="660555at2759"/>
<evidence type="ECO:0000256" key="2">
    <source>
        <dbReference type="ARBA" id="ARBA00022771"/>
    </source>
</evidence>
<dbReference type="PANTHER" id="PTHR23164">
    <property type="entry name" value="EARLY ENDOSOME ANTIGEN 1"/>
    <property type="match status" value="1"/>
</dbReference>
<dbReference type="Gene3D" id="3.30.40.10">
    <property type="entry name" value="Zinc/RING finger domain, C3HC4 (zinc finger)"/>
    <property type="match status" value="1"/>
</dbReference>
<dbReference type="Proteomes" id="UP000054007">
    <property type="component" value="Unassembled WGS sequence"/>
</dbReference>
<evidence type="ECO:0000259" key="6">
    <source>
        <dbReference type="PROSITE" id="PS50178"/>
    </source>
</evidence>
<accession>A0A0D7B2W5</accession>
<keyword evidence="1" id="KW-0479">Metal-binding</keyword>
<gene>
    <name evidence="7" type="ORF">CYLTODRAFT_445956</name>
</gene>
<evidence type="ECO:0000313" key="7">
    <source>
        <dbReference type="EMBL" id="KIY64514.1"/>
    </source>
</evidence>
<reference evidence="7 8" key="1">
    <citation type="journal article" date="2015" name="Fungal Genet. Biol.">
        <title>Evolution of novel wood decay mechanisms in Agaricales revealed by the genome sequences of Fistulina hepatica and Cylindrobasidium torrendii.</title>
        <authorList>
            <person name="Floudas D."/>
            <person name="Held B.W."/>
            <person name="Riley R."/>
            <person name="Nagy L.G."/>
            <person name="Koehler G."/>
            <person name="Ransdell A.S."/>
            <person name="Younus H."/>
            <person name="Chow J."/>
            <person name="Chiniquy J."/>
            <person name="Lipzen A."/>
            <person name="Tritt A."/>
            <person name="Sun H."/>
            <person name="Haridas S."/>
            <person name="LaButti K."/>
            <person name="Ohm R.A."/>
            <person name="Kues U."/>
            <person name="Blanchette R.A."/>
            <person name="Grigoriev I.V."/>
            <person name="Minto R.E."/>
            <person name="Hibbett D.S."/>
        </authorList>
    </citation>
    <scope>NUCLEOTIDE SEQUENCE [LARGE SCALE GENOMIC DNA]</scope>
    <source>
        <strain evidence="7 8">FP15055 ss-10</strain>
    </source>
</reference>
<dbReference type="GO" id="GO:0008270">
    <property type="term" value="F:zinc ion binding"/>
    <property type="evidence" value="ECO:0007669"/>
    <property type="project" value="UniProtKB-KW"/>
</dbReference>
<protein>
    <recommendedName>
        <fullName evidence="6">FYVE-type domain-containing protein</fullName>
    </recommendedName>
</protein>
<feature type="non-terminal residue" evidence="7">
    <location>
        <position position="1"/>
    </location>
</feature>
<evidence type="ECO:0000256" key="5">
    <source>
        <dbReference type="SAM" id="MobiDB-lite"/>
    </source>
</evidence>
<dbReference type="InterPro" id="IPR017455">
    <property type="entry name" value="Znf_FYVE-rel"/>
</dbReference>
<dbReference type="InterPro" id="IPR011011">
    <property type="entry name" value="Znf_FYVE_PHD"/>
</dbReference>
<proteinExistence type="predicted"/>
<evidence type="ECO:0000256" key="3">
    <source>
        <dbReference type="ARBA" id="ARBA00022833"/>
    </source>
</evidence>
<dbReference type="EMBL" id="KN880632">
    <property type="protein sequence ID" value="KIY64514.1"/>
    <property type="molecule type" value="Genomic_DNA"/>
</dbReference>